<dbReference type="EMBL" id="PEBX01000009">
    <property type="protein sequence ID" value="PTQ57291.1"/>
    <property type="molecule type" value="Genomic_DNA"/>
</dbReference>
<proteinExistence type="predicted"/>
<dbReference type="NCBIfam" id="TIGR02682">
    <property type="entry name" value="cas_csx11"/>
    <property type="match status" value="1"/>
</dbReference>
<organism evidence="1 2">
    <name type="scientific">Candidatus Carbonibacillus altaicus</name>
    <dbReference type="NCBI Taxonomy" id="2163959"/>
    <lineage>
        <taxon>Bacteria</taxon>
        <taxon>Bacillati</taxon>
        <taxon>Bacillota</taxon>
        <taxon>Bacilli</taxon>
        <taxon>Bacillales</taxon>
        <taxon>Candidatus Carbonibacillus</taxon>
    </lineage>
</organism>
<protein>
    <submittedName>
        <fullName evidence="1">CRISPR-associated protein Csx11</fullName>
    </submittedName>
</protein>
<accession>A0A2R6Y3N9</accession>
<evidence type="ECO:0000313" key="1">
    <source>
        <dbReference type="EMBL" id="PTQ57291.1"/>
    </source>
</evidence>
<name>A0A2R6Y3N9_9BACL</name>
<dbReference type="Proteomes" id="UP000244338">
    <property type="component" value="Unassembled WGS sequence"/>
</dbReference>
<dbReference type="InterPro" id="IPR014055">
    <property type="entry name" value="CRISPR-assoc_prot_Csx11"/>
</dbReference>
<dbReference type="AlphaFoldDB" id="A0A2R6Y3N9"/>
<reference evidence="2" key="1">
    <citation type="journal article" date="2018" name="Sci. Rep.">
        <title>Lignite coal burning seam in the remote Altai Mountains harbors a hydrogen-driven thermophilic microbial community.</title>
        <authorList>
            <person name="Kadnikov V.V."/>
            <person name="Mardanov A.V."/>
            <person name="Ivasenko D.A."/>
            <person name="Antsiferov D.V."/>
            <person name="Beletsky A.V."/>
            <person name="Karnachuk O.V."/>
            <person name="Ravin N.V."/>
        </authorList>
    </citation>
    <scope>NUCLEOTIDE SEQUENCE [LARGE SCALE GENOMIC DNA]</scope>
</reference>
<evidence type="ECO:0000313" key="2">
    <source>
        <dbReference type="Proteomes" id="UP000244338"/>
    </source>
</evidence>
<sequence>MTQPVKTLFEKRSLLLGYEAIGWLHMLGKANRHFLLHHGGGGDDVYKDGQWSKDLTESWENYWEWLKKIDKLEKLSSIDGILSKYRNKDSQKNAVGLLQAGHAMASGIEKNLPKNSSKYLGQEVTHMWLTTAYGKERRNLLQDPPDALRGDDAWRSLLQKVEQLLKDIEILGSSDSNDNVEQWWDIREKTIGKQGWLRKILSSTLAETRIPNNDVTLWDQSYVAASLFKSAAAGALLDKNFAWDDLKSQTQWRLLTVGIGTDHYEARAVRVGDWIGARKAIDRFFGEVQKFIEVELAVGSLLYRDDQVAVFSFPGHRLDGKSGIDNKTEEELTRCIEKKVDQFAENQSFETPPYIHLSHRSSRSLLFMSEEIAEAKETLATPIHRAWDIPELTSEVKGHICPVCGVRYNSKKEGVRKDRPTKDEPCPTCSERRTGRFKDWMEGKFERDTLWVSEVADQDGRVALLTLSLPVSRWLDGGNVDSLRAQAVTEWARHNPKVTRYGIQSDTAHNDLLTYIEKRLSERLNNNDPVLRILQDGYAHERGGWENYFSKIVEDRSNAPKWSELNNRERAAWLLHQFFRKNASPGRTYRFWRNAEEFFEEVLKKIREISTKDKNHWRVRRLVIQPDSPSPHDHAWKDREIYNGQCRGVPITLIYRKDLCGFLTASNVSRWIDRTVMEYFLDKTLIGTTCHVKGENENKLRTFTIKKLEGVKDHLGVYRPVIPLELNPERFRILVPLNALSECIDAVIESWNDHFIRVWDRMPLRIGVVAFPQKTSFQAVIDAARNLESVVESAREETWRVDARDDQAGVVALHLVQPSGQKELKTIPVLLKDGRKDVFYPYVAVEDSQIRFPLDFQTPRGQIYRHVQDLRRGDGVKIAPSRIAMLFLETTGKRFENFHVYSLSHWKERKEVWNLLLRLKPTTTALREVWRLMEDFKQRWMNPEGEWTEEEKGAWLHLVRSLLRDKLGADGKALDALVEAADMGVLEAALEWHIRILKLNLEEGQR</sequence>
<comment type="caution">
    <text evidence="1">The sequence shown here is derived from an EMBL/GenBank/DDBJ whole genome shotgun (WGS) entry which is preliminary data.</text>
</comment>
<gene>
    <name evidence="1" type="ORF">BSOLF_1842</name>
</gene>